<keyword evidence="5 6" id="KW-0949">S-adenosyl-L-methionine</keyword>
<dbReference type="HOGENOM" id="CLU_035060_2_1_1"/>
<protein>
    <recommendedName>
        <fullName evidence="6">18S rRNA aminocarboxypropyltransferase</fullName>
        <ecNumber evidence="6">2.5.1.157</ecNumber>
    </recommendedName>
</protein>
<comment type="catalytic activity">
    <reaction evidence="6">
        <text>N(1)-methylpseudouridine(1191) in yeast 18S rRNA + S-adenosyl-L-methionine = N(1)-methyl-N(3)-[(3S)-3-amino-3-carboxypropyl]pseudouridine(1191) in yeast 18S rRNA + S-methyl-5'-thioadenosine + H(+)</text>
        <dbReference type="Rhea" id="RHEA:63300"/>
        <dbReference type="Rhea" id="RHEA-COMP:13852"/>
        <dbReference type="Rhea" id="RHEA-COMP:16309"/>
        <dbReference type="ChEBI" id="CHEBI:15378"/>
        <dbReference type="ChEBI" id="CHEBI:17509"/>
        <dbReference type="ChEBI" id="CHEBI:59789"/>
        <dbReference type="ChEBI" id="CHEBI:74890"/>
        <dbReference type="ChEBI" id="CHEBI:146234"/>
    </reaction>
</comment>
<evidence type="ECO:0000256" key="2">
    <source>
        <dbReference type="ARBA" id="ARBA00022517"/>
    </source>
</evidence>
<evidence type="ECO:0000313" key="10">
    <source>
        <dbReference type="EMBL" id="KIJ15859.1"/>
    </source>
</evidence>
<dbReference type="PANTHER" id="PTHR20426">
    <property type="entry name" value="RIBOSOME BIOGENESIS PROTEIN TSR3 HOMOLOG"/>
    <property type="match status" value="1"/>
</dbReference>
<keyword evidence="6" id="KW-0539">Nucleus</keyword>
<comment type="subcellular location">
    <subcellularLocation>
        <location evidence="6">Cytoplasm</location>
    </subcellularLocation>
    <subcellularLocation>
        <location evidence="6">Nucleus</location>
    </subcellularLocation>
</comment>
<feature type="region of interest" description="Disordered" evidence="7">
    <location>
        <begin position="1"/>
        <end position="61"/>
    </location>
</feature>
<evidence type="ECO:0000256" key="4">
    <source>
        <dbReference type="ARBA" id="ARBA00022679"/>
    </source>
</evidence>
<comment type="function">
    <text evidence="6">Aminocarboxypropyltransferase that catalyzes the aminocarboxypropyl transfer on pseudouridine at position 1191 (Psi1191) in 18S rRNA. It constitutes the last step in biosynthesis of the hypermodified N1-methyl-N3-(3-amino-3-carboxypropyl) pseudouridine (m1acp3-Psi) conserved in eukaryotic 18S rRNA.</text>
</comment>
<dbReference type="GO" id="GO:1904047">
    <property type="term" value="F:S-adenosyl-L-methionine binding"/>
    <property type="evidence" value="ECO:0007669"/>
    <property type="project" value="UniProtKB-UniRule"/>
</dbReference>
<reference evidence="10 11" key="1">
    <citation type="submission" date="2014-06" db="EMBL/GenBank/DDBJ databases">
        <authorList>
            <consortium name="DOE Joint Genome Institute"/>
            <person name="Kuo A."/>
            <person name="Kohler A."/>
            <person name="Nagy L.G."/>
            <person name="Floudas D."/>
            <person name="Copeland A."/>
            <person name="Barry K.W."/>
            <person name="Cichocki N."/>
            <person name="Veneault-Fourrey C."/>
            <person name="LaButti K."/>
            <person name="Lindquist E.A."/>
            <person name="Lipzen A."/>
            <person name="Lundell T."/>
            <person name="Morin E."/>
            <person name="Murat C."/>
            <person name="Sun H."/>
            <person name="Tunlid A."/>
            <person name="Henrissat B."/>
            <person name="Grigoriev I.V."/>
            <person name="Hibbett D.S."/>
            <person name="Martin F."/>
            <person name="Nordberg H.P."/>
            <person name="Cantor M.N."/>
            <person name="Hua S.X."/>
        </authorList>
    </citation>
    <scope>NUCLEOTIDE SEQUENCE [LARGE SCALE GENOMIC DNA]</scope>
    <source>
        <strain evidence="10 11">ATCC 200175</strain>
    </source>
</reference>
<feature type="binding site" evidence="6">
    <location>
        <position position="82"/>
    </location>
    <ligand>
        <name>S-adenosyl-L-methionine</name>
        <dbReference type="ChEBI" id="CHEBI:59789"/>
    </ligand>
</feature>
<feature type="compositionally biased region" description="Polar residues" evidence="7">
    <location>
        <begin position="51"/>
        <end position="61"/>
    </location>
</feature>
<keyword evidence="4 6" id="KW-0808">Transferase</keyword>
<dbReference type="GO" id="GO:0005634">
    <property type="term" value="C:nucleus"/>
    <property type="evidence" value="ECO:0007669"/>
    <property type="project" value="UniProtKB-SubCell"/>
</dbReference>
<dbReference type="AlphaFoldDB" id="A0A0C9T093"/>
<feature type="compositionally biased region" description="Basic and acidic residues" evidence="7">
    <location>
        <begin position="27"/>
        <end position="50"/>
    </location>
</feature>
<feature type="domain" description="RNase L inhibitor RLI-like possible metal-binding" evidence="9">
    <location>
        <begin position="67"/>
        <end position="99"/>
    </location>
</feature>
<dbReference type="GO" id="GO:0000455">
    <property type="term" value="P:enzyme-directed rRNA pseudouridine synthesis"/>
    <property type="evidence" value="ECO:0007669"/>
    <property type="project" value="UniProtKB-UniRule"/>
</dbReference>
<comment type="catalytic activity">
    <reaction evidence="6">
        <text>an N(1)-methylpseudouridine in rRNA + S-adenosyl-L-methionine = N(1)-methyl-N(3)-[(3S)-3-amino-3-carboxypropyl]pseudouridine in rRNA + S-methyl-5'-thioadenosine + H(+)</text>
        <dbReference type="Rhea" id="RHEA:63296"/>
        <dbReference type="Rhea" id="RHEA-COMP:11634"/>
        <dbReference type="Rhea" id="RHEA-COMP:16310"/>
        <dbReference type="ChEBI" id="CHEBI:15378"/>
        <dbReference type="ChEBI" id="CHEBI:17509"/>
        <dbReference type="ChEBI" id="CHEBI:59789"/>
        <dbReference type="ChEBI" id="CHEBI:74890"/>
        <dbReference type="ChEBI" id="CHEBI:146234"/>
        <dbReference type="EC" id="2.5.1.157"/>
    </reaction>
</comment>
<accession>A0A0C9T093</accession>
<keyword evidence="11" id="KW-1185">Reference proteome</keyword>
<dbReference type="EC" id="2.5.1.157" evidence="6"/>
<feature type="binding site" evidence="6">
    <location>
        <position position="153"/>
    </location>
    <ligand>
        <name>S-adenosyl-L-methionine</name>
        <dbReference type="ChEBI" id="CHEBI:59789"/>
    </ligand>
</feature>
<evidence type="ECO:0000259" key="8">
    <source>
        <dbReference type="Pfam" id="PF04034"/>
    </source>
</evidence>
<proteinExistence type="inferred from homology"/>
<keyword evidence="2 6" id="KW-0690">Ribosome biogenesis</keyword>
<evidence type="ECO:0000256" key="5">
    <source>
        <dbReference type="ARBA" id="ARBA00022691"/>
    </source>
</evidence>
<dbReference type="Proteomes" id="UP000053647">
    <property type="component" value="Unassembled WGS sequence"/>
</dbReference>
<evidence type="ECO:0000256" key="7">
    <source>
        <dbReference type="SAM" id="MobiDB-lite"/>
    </source>
</evidence>
<name>A0A0C9T093_PAXIN</name>
<organism evidence="10 11">
    <name type="scientific">Paxillus involutus ATCC 200175</name>
    <dbReference type="NCBI Taxonomy" id="664439"/>
    <lineage>
        <taxon>Eukaryota</taxon>
        <taxon>Fungi</taxon>
        <taxon>Dikarya</taxon>
        <taxon>Basidiomycota</taxon>
        <taxon>Agaricomycotina</taxon>
        <taxon>Agaricomycetes</taxon>
        <taxon>Agaricomycetidae</taxon>
        <taxon>Boletales</taxon>
        <taxon>Paxilineae</taxon>
        <taxon>Paxillaceae</taxon>
        <taxon>Paxillus</taxon>
    </lineage>
</organism>
<feature type="binding site" evidence="6">
    <location>
        <position position="168"/>
    </location>
    <ligand>
        <name>S-adenosyl-L-methionine</name>
        <dbReference type="ChEBI" id="CHEBI:59789"/>
    </ligand>
</feature>
<keyword evidence="3 6" id="KW-0698">rRNA processing</keyword>
<reference evidence="11" key="2">
    <citation type="submission" date="2015-01" db="EMBL/GenBank/DDBJ databases">
        <title>Evolutionary Origins and Diversification of the Mycorrhizal Mutualists.</title>
        <authorList>
            <consortium name="DOE Joint Genome Institute"/>
            <consortium name="Mycorrhizal Genomics Consortium"/>
            <person name="Kohler A."/>
            <person name="Kuo A."/>
            <person name="Nagy L.G."/>
            <person name="Floudas D."/>
            <person name="Copeland A."/>
            <person name="Barry K.W."/>
            <person name="Cichocki N."/>
            <person name="Veneault-Fourrey C."/>
            <person name="LaButti K."/>
            <person name="Lindquist E.A."/>
            <person name="Lipzen A."/>
            <person name="Lundell T."/>
            <person name="Morin E."/>
            <person name="Murat C."/>
            <person name="Riley R."/>
            <person name="Ohm R."/>
            <person name="Sun H."/>
            <person name="Tunlid A."/>
            <person name="Henrissat B."/>
            <person name="Grigoriev I.V."/>
            <person name="Hibbett D.S."/>
            <person name="Martin F."/>
        </authorList>
    </citation>
    <scope>NUCLEOTIDE SEQUENCE [LARGE SCALE GENOMIC DNA]</scope>
    <source>
        <strain evidence="11">ATCC 200175</strain>
    </source>
</reference>
<feature type="compositionally biased region" description="Basic residues" evidence="7">
    <location>
        <begin position="15"/>
        <end position="26"/>
    </location>
</feature>
<dbReference type="GO" id="GO:0106388">
    <property type="term" value="F:rRNA small subunit aminocarboxypropyltransferase activity"/>
    <property type="evidence" value="ECO:0007669"/>
    <property type="project" value="UniProtKB-EC"/>
</dbReference>
<dbReference type="OrthoDB" id="10262062at2759"/>
<dbReference type="HAMAP" id="MF_01116">
    <property type="entry name" value="TSR3"/>
    <property type="match status" value="1"/>
</dbReference>
<gene>
    <name evidence="6" type="primary">TSR3</name>
    <name evidence="10" type="ORF">PAXINDRAFT_168849</name>
</gene>
<evidence type="ECO:0000256" key="6">
    <source>
        <dbReference type="HAMAP-Rule" id="MF_03146"/>
    </source>
</evidence>
<evidence type="ECO:0000256" key="1">
    <source>
        <dbReference type="ARBA" id="ARBA00022490"/>
    </source>
</evidence>
<evidence type="ECO:0000256" key="3">
    <source>
        <dbReference type="ARBA" id="ARBA00022552"/>
    </source>
</evidence>
<dbReference type="EMBL" id="KN819335">
    <property type="protein sequence ID" value="KIJ15859.1"/>
    <property type="molecule type" value="Genomic_DNA"/>
</dbReference>
<dbReference type="NCBIfam" id="NF002621">
    <property type="entry name" value="PRK02287.1"/>
    <property type="match status" value="1"/>
</dbReference>
<dbReference type="Pfam" id="PF04068">
    <property type="entry name" value="Fer4_RLI"/>
    <property type="match status" value="1"/>
</dbReference>
<sequence length="282" mass="31152">MGKGSKTRGSSSRGKGPKRGPSRTHHQHDDQPSDNDIKPDSIVGHDDDHITNNAGDSTKSIRQIDTPVAMWDFDHCDPRRCSGKKLARLGLIKELKVGSRFRGIVISPIGTSVVSPADRHIVAKDGLAVVECSWARLDDVPFSKISSPHERLLPYLLATNPTNYGKPWKLNCVEALAAAFYITGFDQHAETLLSGFGWGESFWKVNRVYLEKYQTCKSATEVDAMQNAILAELQESYAQARREKNLEVNSGSTEDLLVPNPNHAKLVADVDEPSDSEEDDNE</sequence>
<dbReference type="GO" id="GO:0030490">
    <property type="term" value="P:maturation of SSU-rRNA"/>
    <property type="evidence" value="ECO:0007669"/>
    <property type="project" value="TreeGrafter"/>
</dbReference>
<dbReference type="InterPro" id="IPR007177">
    <property type="entry name" value="Tsr3_C"/>
</dbReference>
<comment type="similarity">
    <text evidence="6">Belongs to the TDD superfamily. TSR3 family.</text>
</comment>
<dbReference type="InterPro" id="IPR007209">
    <property type="entry name" value="RNaseL-inhib-like_metal-bd_dom"/>
</dbReference>
<feature type="region of interest" description="Disordered" evidence="7">
    <location>
        <begin position="248"/>
        <end position="282"/>
    </location>
</feature>
<dbReference type="InterPro" id="IPR022968">
    <property type="entry name" value="Tsr3-like"/>
</dbReference>
<dbReference type="Pfam" id="PF04034">
    <property type="entry name" value="Ribo_biogen_C"/>
    <property type="match status" value="1"/>
</dbReference>
<feature type="compositionally biased region" description="Acidic residues" evidence="7">
    <location>
        <begin position="269"/>
        <end position="282"/>
    </location>
</feature>
<dbReference type="PANTHER" id="PTHR20426:SF0">
    <property type="entry name" value="18S RRNA AMINOCARBOXYPROPYLTRANSFERASE"/>
    <property type="match status" value="1"/>
</dbReference>
<keyword evidence="1 6" id="KW-0963">Cytoplasm</keyword>
<feature type="binding site" evidence="6">
    <location>
        <position position="130"/>
    </location>
    <ligand>
        <name>S-adenosyl-L-methionine</name>
        <dbReference type="ChEBI" id="CHEBI:59789"/>
    </ligand>
</feature>
<feature type="domain" description="16S/18S rRNA aminocarboxypropyltransferase Tsr3 C-terminal" evidence="8">
    <location>
        <begin position="104"/>
        <end position="229"/>
    </location>
</feature>
<evidence type="ECO:0000259" key="9">
    <source>
        <dbReference type="Pfam" id="PF04068"/>
    </source>
</evidence>
<dbReference type="GO" id="GO:0005737">
    <property type="term" value="C:cytoplasm"/>
    <property type="evidence" value="ECO:0007669"/>
    <property type="project" value="UniProtKB-SubCell"/>
</dbReference>
<evidence type="ECO:0000313" key="11">
    <source>
        <dbReference type="Proteomes" id="UP000053647"/>
    </source>
</evidence>